<feature type="compositionally biased region" description="Low complexity" evidence="1">
    <location>
        <begin position="125"/>
        <end position="135"/>
    </location>
</feature>
<keyword evidence="2" id="KW-0812">Transmembrane</keyword>
<evidence type="ECO:0000313" key="4">
    <source>
        <dbReference type="EMBL" id="KAJ8469477.1"/>
    </source>
</evidence>
<accession>A0AAD7TM87</accession>
<dbReference type="EMBL" id="JAPEVG010000288">
    <property type="protein sequence ID" value="KAJ8469477.1"/>
    <property type="molecule type" value="Genomic_DNA"/>
</dbReference>
<comment type="caution">
    <text evidence="4">The sequence shown here is derived from an EMBL/GenBank/DDBJ whole genome shotgun (WGS) entry which is preliminary data.</text>
</comment>
<feature type="transmembrane region" description="Helical" evidence="2">
    <location>
        <begin position="222"/>
        <end position="246"/>
    </location>
</feature>
<organism evidence="4 5">
    <name type="scientific">Trametes cubensis</name>
    <dbReference type="NCBI Taxonomy" id="1111947"/>
    <lineage>
        <taxon>Eukaryota</taxon>
        <taxon>Fungi</taxon>
        <taxon>Dikarya</taxon>
        <taxon>Basidiomycota</taxon>
        <taxon>Agaricomycotina</taxon>
        <taxon>Agaricomycetes</taxon>
        <taxon>Polyporales</taxon>
        <taxon>Polyporaceae</taxon>
        <taxon>Trametes</taxon>
    </lineage>
</organism>
<proteinExistence type="predicted"/>
<protein>
    <recommendedName>
        <fullName evidence="6">Transmembrane protein</fullName>
    </recommendedName>
</protein>
<feature type="region of interest" description="Disordered" evidence="1">
    <location>
        <begin position="299"/>
        <end position="336"/>
    </location>
</feature>
<evidence type="ECO:0008006" key="6">
    <source>
        <dbReference type="Google" id="ProtNLM"/>
    </source>
</evidence>
<keyword evidence="2" id="KW-0472">Membrane</keyword>
<reference evidence="4" key="1">
    <citation type="submission" date="2022-11" db="EMBL/GenBank/DDBJ databases">
        <title>Genome Sequence of Cubamyces cubensis.</title>
        <authorList>
            <person name="Buettner E."/>
        </authorList>
    </citation>
    <scope>NUCLEOTIDE SEQUENCE</scope>
    <source>
        <strain evidence="4">MPL-01</strain>
    </source>
</reference>
<dbReference type="AlphaFoldDB" id="A0AAD7TM87"/>
<feature type="compositionally biased region" description="Low complexity" evidence="1">
    <location>
        <begin position="321"/>
        <end position="336"/>
    </location>
</feature>
<feature type="compositionally biased region" description="Basic and acidic residues" evidence="1">
    <location>
        <begin position="305"/>
        <end position="319"/>
    </location>
</feature>
<evidence type="ECO:0000313" key="5">
    <source>
        <dbReference type="Proteomes" id="UP001215151"/>
    </source>
</evidence>
<feature type="chain" id="PRO_5042177221" description="Transmembrane protein" evidence="3">
    <location>
        <begin position="19"/>
        <end position="336"/>
    </location>
</feature>
<keyword evidence="2" id="KW-1133">Transmembrane helix</keyword>
<feature type="compositionally biased region" description="Low complexity" evidence="1">
    <location>
        <begin position="74"/>
        <end position="86"/>
    </location>
</feature>
<feature type="signal peptide" evidence="3">
    <location>
        <begin position="1"/>
        <end position="18"/>
    </location>
</feature>
<dbReference type="Proteomes" id="UP001215151">
    <property type="component" value="Unassembled WGS sequence"/>
</dbReference>
<name>A0AAD7TM87_9APHY</name>
<keyword evidence="5" id="KW-1185">Reference proteome</keyword>
<feature type="region of interest" description="Disordered" evidence="1">
    <location>
        <begin position="148"/>
        <end position="183"/>
    </location>
</feature>
<evidence type="ECO:0000256" key="3">
    <source>
        <dbReference type="SAM" id="SignalP"/>
    </source>
</evidence>
<feature type="region of interest" description="Disordered" evidence="1">
    <location>
        <begin position="72"/>
        <end position="135"/>
    </location>
</feature>
<feature type="compositionally biased region" description="Polar residues" evidence="1">
    <location>
        <begin position="151"/>
        <end position="179"/>
    </location>
</feature>
<sequence>MVNTRVLVLFYVCAVAHAASLHGAGDRDIKTPSGRVDYDVDSAQVDSGVANIRDAPSNVPKRRETSLGLSFPVAASEASSQSQSGQRIPYHAPDHPPAATASEEALASFKRGPTSTSRSPHLRRASSSEVTTESAAVSNAVFDPVSGFRSAETSPAHPSQSVFPTSPFDSATSVTTTPGGVNPPILPVTSTVIVLGSPASTPESAKTSSAEDHDGNATYTRALIIVIVVQAVLLLALIATLVVVLVRRRNASRIAREHRYVKMSERFESPATHRPNSFGAYPSRPETMYSLDQVPFIQHQPLPPLDHEHDEHEHEREHAQSPSRRSSVSTVSRYSQ</sequence>
<evidence type="ECO:0000256" key="2">
    <source>
        <dbReference type="SAM" id="Phobius"/>
    </source>
</evidence>
<keyword evidence="3" id="KW-0732">Signal</keyword>
<evidence type="ECO:0000256" key="1">
    <source>
        <dbReference type="SAM" id="MobiDB-lite"/>
    </source>
</evidence>
<gene>
    <name evidence="4" type="ORF">ONZ51_g8970</name>
</gene>